<accession>A0A559IPH1</accession>
<dbReference type="OrthoDB" id="9831522at2"/>
<feature type="transmembrane region" description="Helical" evidence="1">
    <location>
        <begin position="84"/>
        <end position="110"/>
    </location>
</feature>
<dbReference type="Proteomes" id="UP000318102">
    <property type="component" value="Unassembled WGS sequence"/>
</dbReference>
<dbReference type="PROSITE" id="PS51257">
    <property type="entry name" value="PROKAR_LIPOPROTEIN"/>
    <property type="match status" value="1"/>
</dbReference>
<organism evidence="2 3">
    <name type="scientific">Paenibacillus agilis</name>
    <dbReference type="NCBI Taxonomy" id="3020863"/>
    <lineage>
        <taxon>Bacteria</taxon>
        <taxon>Bacillati</taxon>
        <taxon>Bacillota</taxon>
        <taxon>Bacilli</taxon>
        <taxon>Bacillales</taxon>
        <taxon>Paenibacillaceae</taxon>
        <taxon>Paenibacillus</taxon>
    </lineage>
</organism>
<feature type="transmembrane region" description="Helical" evidence="1">
    <location>
        <begin position="50"/>
        <end position="72"/>
    </location>
</feature>
<sequence>MRFKMLFKKELITALISSLLACPLLAWMHDINQGTNYHSLDLNYSYSSLVFIYFIFATPFFLLTGVPTSIALTSMIQKLTYSSFIKYAIGSLCFFLSGVVVYWAYIAAALVISRNGVTFNNVLFYMLAFSFSALFYFHVGLVVKRFVRSS</sequence>
<proteinExistence type="predicted"/>
<feature type="transmembrane region" description="Helical" evidence="1">
    <location>
        <begin position="122"/>
        <end position="143"/>
    </location>
</feature>
<dbReference type="AlphaFoldDB" id="A0A559IPH1"/>
<name>A0A559IPH1_9BACL</name>
<keyword evidence="1" id="KW-1133">Transmembrane helix</keyword>
<evidence type="ECO:0000313" key="3">
    <source>
        <dbReference type="Proteomes" id="UP000318102"/>
    </source>
</evidence>
<protein>
    <submittedName>
        <fullName evidence="2">Uncharacterized protein</fullName>
    </submittedName>
</protein>
<dbReference type="RefSeq" id="WP_144992142.1">
    <property type="nucleotide sequence ID" value="NZ_VNJK01000002.1"/>
</dbReference>
<evidence type="ECO:0000313" key="2">
    <source>
        <dbReference type="EMBL" id="TVX89544.1"/>
    </source>
</evidence>
<keyword evidence="1" id="KW-0812">Transmembrane</keyword>
<comment type="caution">
    <text evidence="2">The sequence shown here is derived from an EMBL/GenBank/DDBJ whole genome shotgun (WGS) entry which is preliminary data.</text>
</comment>
<keyword evidence="1" id="KW-0472">Membrane</keyword>
<reference evidence="2 3" key="1">
    <citation type="submission" date="2019-07" db="EMBL/GenBank/DDBJ databases">
        <authorList>
            <person name="Kim J."/>
        </authorList>
    </citation>
    <scope>NUCLEOTIDE SEQUENCE [LARGE SCALE GENOMIC DNA]</scope>
    <source>
        <strain evidence="2 3">N4</strain>
    </source>
</reference>
<evidence type="ECO:0000256" key="1">
    <source>
        <dbReference type="SAM" id="Phobius"/>
    </source>
</evidence>
<dbReference type="EMBL" id="VNJK01000002">
    <property type="protein sequence ID" value="TVX89544.1"/>
    <property type="molecule type" value="Genomic_DNA"/>
</dbReference>
<keyword evidence="3" id="KW-1185">Reference proteome</keyword>
<gene>
    <name evidence="2" type="ORF">FPZ44_17345</name>
</gene>